<reference evidence="2 3" key="1">
    <citation type="submission" date="2018-08" db="EMBL/GenBank/DDBJ databases">
        <title>A genome reference for cultivated species of the human gut microbiota.</title>
        <authorList>
            <person name="Zou Y."/>
            <person name="Xue W."/>
            <person name="Luo G."/>
        </authorList>
    </citation>
    <scope>NUCLEOTIDE SEQUENCE [LARGE SCALE GENOMIC DNA]</scope>
    <source>
        <strain evidence="2 3">AF31-28B-AC</strain>
    </source>
</reference>
<dbReference type="Pfam" id="PF09912">
    <property type="entry name" value="DUF2141"/>
    <property type="match status" value="1"/>
</dbReference>
<dbReference type="Proteomes" id="UP000285109">
    <property type="component" value="Unassembled WGS sequence"/>
</dbReference>
<keyword evidence="1" id="KW-0732">Signal</keyword>
<dbReference type="InterPro" id="IPR018673">
    <property type="entry name" value="DUF2141"/>
</dbReference>
<organism evidence="2 3">
    <name type="scientific">Phocaeicola plebeius</name>
    <dbReference type="NCBI Taxonomy" id="310297"/>
    <lineage>
        <taxon>Bacteria</taxon>
        <taxon>Pseudomonadati</taxon>
        <taxon>Bacteroidota</taxon>
        <taxon>Bacteroidia</taxon>
        <taxon>Bacteroidales</taxon>
        <taxon>Bacteroidaceae</taxon>
        <taxon>Phocaeicola</taxon>
    </lineage>
</organism>
<evidence type="ECO:0000313" key="3">
    <source>
        <dbReference type="Proteomes" id="UP000285109"/>
    </source>
</evidence>
<gene>
    <name evidence="2" type="ORF">DWZ34_11875</name>
</gene>
<name>A0A415T082_9BACT</name>
<evidence type="ECO:0000313" key="2">
    <source>
        <dbReference type="EMBL" id="RHM94900.1"/>
    </source>
</evidence>
<evidence type="ECO:0000256" key="1">
    <source>
        <dbReference type="SAM" id="SignalP"/>
    </source>
</evidence>
<comment type="caution">
    <text evidence="2">The sequence shown here is derived from an EMBL/GenBank/DDBJ whole genome shotgun (WGS) entry which is preliminary data.</text>
</comment>
<accession>A0A415T082</accession>
<feature type="chain" id="PRO_5019542055" evidence="1">
    <location>
        <begin position="20"/>
        <end position="127"/>
    </location>
</feature>
<proteinExistence type="predicted"/>
<dbReference type="AlphaFoldDB" id="A0A415T082"/>
<dbReference type="EMBL" id="QRQK01000024">
    <property type="protein sequence ID" value="RHM94900.1"/>
    <property type="molecule type" value="Genomic_DNA"/>
</dbReference>
<sequence length="127" mass="14374">MRRLLGFCLLASFATCVSALEVDGNITVEVKKIRNKKGHILVMAQINENSEPIYGFAKITGHTVEVTLKGTGAQEYVISVFHDENGNWKLDTDERGIPIEGFARKNYQTDSHEPCRLKLYYPKDEEL</sequence>
<feature type="signal peptide" evidence="1">
    <location>
        <begin position="1"/>
        <end position="19"/>
    </location>
</feature>
<dbReference type="RefSeq" id="WP_118026044.1">
    <property type="nucleotide sequence ID" value="NZ_DBEXEW010000215.1"/>
</dbReference>
<protein>
    <submittedName>
        <fullName evidence="2">DUF2141 domain-containing protein</fullName>
    </submittedName>
</protein>